<dbReference type="EMBL" id="ACYG01000027">
    <property type="protein sequence ID" value="EEV17248.1"/>
    <property type="molecule type" value="Genomic_DNA"/>
</dbReference>
<protein>
    <submittedName>
        <fullName evidence="4">Fibronectin type III domain protein</fullName>
    </submittedName>
</protein>
<dbReference type="InterPro" id="IPR050964">
    <property type="entry name" value="Striated_Muscle_Regulatory"/>
</dbReference>
<feature type="compositionally biased region" description="Polar residues" evidence="2">
    <location>
        <begin position="1"/>
        <end position="14"/>
    </location>
</feature>
<evidence type="ECO:0000256" key="2">
    <source>
        <dbReference type="SAM" id="MobiDB-lite"/>
    </source>
</evidence>
<dbReference type="PANTHER" id="PTHR13817:SF166">
    <property type="entry name" value="NEURONAL IGCAM-RELATED"/>
    <property type="match status" value="1"/>
</dbReference>
<gene>
    <name evidence="4" type="ORF">CAMGR0001_1544</name>
</gene>
<dbReference type="InterPro" id="IPR003961">
    <property type="entry name" value="FN3_dom"/>
</dbReference>
<sequence length="205" mass="22254">MAGCATSSAPSASDESLPRVESIRTITSDNEIGLEWPRYDSNTAVLGFVVYRAPASGGEAKKIATIADPYSTHYVDTRLQPGTSYKYTVRTYGAKGVSAPSPVAIASTAKMLESVPFAQAIYGLPGRVKIIWRPHPDLRVSSYLIERRPKGGESWSTIKEVRGRLSAEYIDNIDYGEGYEYRITVKTENGELSKPSAVIAAAQAE</sequence>
<dbReference type="InterPro" id="IPR036116">
    <property type="entry name" value="FN3_sf"/>
</dbReference>
<dbReference type="PANTHER" id="PTHR13817">
    <property type="entry name" value="TITIN"/>
    <property type="match status" value="1"/>
</dbReference>
<reference evidence="4 5" key="1">
    <citation type="submission" date="2009-07" db="EMBL/GenBank/DDBJ databases">
        <authorList>
            <person name="Madupu R."/>
            <person name="Sebastian Y."/>
            <person name="Durkin A.S."/>
            <person name="Torralba M."/>
            <person name="Methe B."/>
            <person name="Sutton G.G."/>
            <person name="Strausberg R.L."/>
            <person name="Nelson K.E."/>
        </authorList>
    </citation>
    <scope>NUCLEOTIDE SEQUENCE [LARGE SCALE GENOMIC DNA]</scope>
    <source>
        <strain evidence="4 5">RM3268</strain>
    </source>
</reference>
<comment type="caution">
    <text evidence="4">The sequence shown here is derived from an EMBL/GenBank/DDBJ whole genome shotgun (WGS) entry which is preliminary data.</text>
</comment>
<dbReference type="STRING" id="824.CGRAC_0702"/>
<evidence type="ECO:0000313" key="5">
    <source>
        <dbReference type="Proteomes" id="UP000005709"/>
    </source>
</evidence>
<evidence type="ECO:0000313" key="4">
    <source>
        <dbReference type="EMBL" id="EEV17248.1"/>
    </source>
</evidence>
<dbReference type="AlphaFoldDB" id="C8PJZ3"/>
<dbReference type="Gene3D" id="2.60.40.10">
    <property type="entry name" value="Immunoglobulins"/>
    <property type="match status" value="2"/>
</dbReference>
<feature type="region of interest" description="Disordered" evidence="2">
    <location>
        <begin position="1"/>
        <end position="20"/>
    </location>
</feature>
<feature type="domain" description="Fibronectin type-III" evidence="3">
    <location>
        <begin position="112"/>
        <end position="205"/>
    </location>
</feature>
<dbReference type="eggNOG" id="COG4733">
    <property type="taxonomic scope" value="Bacteria"/>
</dbReference>
<dbReference type="Pfam" id="PF00041">
    <property type="entry name" value="fn3"/>
    <property type="match status" value="1"/>
</dbReference>
<organism evidence="4 5">
    <name type="scientific">Campylobacter gracilis RM3268</name>
    <dbReference type="NCBI Taxonomy" id="553220"/>
    <lineage>
        <taxon>Bacteria</taxon>
        <taxon>Pseudomonadati</taxon>
        <taxon>Campylobacterota</taxon>
        <taxon>Epsilonproteobacteria</taxon>
        <taxon>Campylobacterales</taxon>
        <taxon>Campylobacteraceae</taxon>
        <taxon>Campylobacter</taxon>
    </lineage>
</organism>
<name>C8PJZ3_9BACT</name>
<accession>C8PJZ3</accession>
<dbReference type="Proteomes" id="UP000005709">
    <property type="component" value="Unassembled WGS sequence"/>
</dbReference>
<dbReference type="SUPFAM" id="SSF49265">
    <property type="entry name" value="Fibronectin type III"/>
    <property type="match status" value="1"/>
</dbReference>
<evidence type="ECO:0000256" key="1">
    <source>
        <dbReference type="ARBA" id="ARBA00022737"/>
    </source>
</evidence>
<keyword evidence="1" id="KW-0677">Repeat</keyword>
<dbReference type="PROSITE" id="PS50853">
    <property type="entry name" value="FN3"/>
    <property type="match status" value="2"/>
</dbReference>
<dbReference type="SMART" id="SM00060">
    <property type="entry name" value="FN3"/>
    <property type="match status" value="1"/>
</dbReference>
<keyword evidence="5" id="KW-1185">Reference proteome</keyword>
<proteinExistence type="predicted"/>
<dbReference type="CDD" id="cd00063">
    <property type="entry name" value="FN3"/>
    <property type="match status" value="2"/>
</dbReference>
<dbReference type="InterPro" id="IPR013783">
    <property type="entry name" value="Ig-like_fold"/>
</dbReference>
<evidence type="ECO:0000259" key="3">
    <source>
        <dbReference type="PROSITE" id="PS50853"/>
    </source>
</evidence>
<feature type="domain" description="Fibronectin type-III" evidence="3">
    <location>
        <begin position="17"/>
        <end position="111"/>
    </location>
</feature>